<evidence type="ECO:0000313" key="15">
    <source>
        <dbReference type="Proteomes" id="UP000199340"/>
    </source>
</evidence>
<sequence>MGNPYNTGLDRNPANYQTLTPLGFLERAALVFPEHTAIVHGAMRRSYAEFYTRSRQLGSSLVKHGIGRGDTVSVLLANTPAMLECHYGVPMCGAVLHAINTRLDAAIIAFQLDHALSRLVIVDSEFLPLLNEALALCDVSPTVIIYDDPEYVGPRIEAEATDYEAFLTSGDPDFAWFMPEDEWDAIAISYTSGTTGDPKGVVTHHRGAYLLAQGNALTASMAKHSVYLWTLPMFHCNGWCFPWTLSAIIGTHVCLRQVRAEPIWNALADEGVTHLCGAPIVMSLLISAPATVKRAVPNPVQFFTAAAPPPEKLLADMKTAGFDVTHLYGLTETYGPAVVNDWHEEWSALPPVEQARLKSRQGVRYLPLEGLDVLDPDTMQPVPRDGQTMGEVMFRGNVVMKGYFRNPSATKEAFRGGWFHSGDLGVVHPDGYIQLKDRSKDIIISGGENISSIEIEEVLYRHNAVSVAAVVAMPHEKWGESPCAFIELAEGEQVDAGALRAWCREHLAHYKIPGRFIFATIPRTSTGKIQKFALREQARELEQM</sequence>
<reference evidence="14 15" key="1">
    <citation type="submission" date="2016-10" db="EMBL/GenBank/DDBJ databases">
        <authorList>
            <person name="de Groot N.N."/>
        </authorList>
    </citation>
    <scope>NUCLEOTIDE SEQUENCE [LARGE SCALE GENOMIC DNA]</scope>
    <source>
        <strain evidence="14 15">DSM 28010</strain>
    </source>
</reference>
<protein>
    <recommendedName>
        <fullName evidence="11">3-methylmercaptopropionyl-CoA ligase</fullName>
        <ecNumber evidence="10">6.2.1.44</ecNumber>
    </recommendedName>
</protein>
<dbReference type="InterPro" id="IPR020845">
    <property type="entry name" value="AMP-binding_CS"/>
</dbReference>
<dbReference type="Gene3D" id="3.40.50.12780">
    <property type="entry name" value="N-terminal domain of ligase-like"/>
    <property type="match status" value="1"/>
</dbReference>
<dbReference type="PANTHER" id="PTHR43859">
    <property type="entry name" value="ACYL-ACTIVATING ENZYME"/>
    <property type="match status" value="1"/>
</dbReference>
<dbReference type="FunFam" id="3.30.300.30:FF:000008">
    <property type="entry name" value="2,3-dihydroxybenzoate-AMP ligase"/>
    <property type="match status" value="1"/>
</dbReference>
<evidence type="ECO:0000256" key="5">
    <source>
        <dbReference type="ARBA" id="ARBA00022723"/>
    </source>
</evidence>
<evidence type="ECO:0000259" key="13">
    <source>
        <dbReference type="Pfam" id="PF13193"/>
    </source>
</evidence>
<keyword evidence="6" id="KW-0276">Fatty acid metabolism</keyword>
<dbReference type="GO" id="GO:0006631">
    <property type="term" value="P:fatty acid metabolic process"/>
    <property type="evidence" value="ECO:0007669"/>
    <property type="project" value="UniProtKB-KW"/>
</dbReference>
<keyword evidence="7" id="KW-0460">Magnesium</keyword>
<comment type="cofactor">
    <cofactor evidence="1">
        <name>Mg(2+)</name>
        <dbReference type="ChEBI" id="CHEBI:18420"/>
    </cofactor>
</comment>
<keyword evidence="4" id="KW-0436">Ligase</keyword>
<dbReference type="STRING" id="490829.SAMN05421850_102418"/>
<dbReference type="GO" id="GO:0016874">
    <property type="term" value="F:ligase activity"/>
    <property type="evidence" value="ECO:0007669"/>
    <property type="project" value="UniProtKB-KW"/>
</dbReference>
<dbReference type="EMBL" id="FNEB01000002">
    <property type="protein sequence ID" value="SDI38899.1"/>
    <property type="molecule type" value="Genomic_DNA"/>
</dbReference>
<organism evidence="14 15">
    <name type="scientific">Lutimaribacter saemankumensis</name>
    <dbReference type="NCBI Taxonomy" id="490829"/>
    <lineage>
        <taxon>Bacteria</taxon>
        <taxon>Pseudomonadati</taxon>
        <taxon>Pseudomonadota</taxon>
        <taxon>Alphaproteobacteria</taxon>
        <taxon>Rhodobacterales</taxon>
        <taxon>Roseobacteraceae</taxon>
        <taxon>Lutimaribacter</taxon>
    </lineage>
</organism>
<comment type="catalytic activity">
    <reaction evidence="9">
        <text>3-(methylsulfanyl)propanoate + ATP + CoA = 3-(methylsulfanyl)propanoyl-CoA + AMP + diphosphate</text>
        <dbReference type="Rhea" id="RHEA:43052"/>
        <dbReference type="ChEBI" id="CHEBI:30616"/>
        <dbReference type="ChEBI" id="CHEBI:33019"/>
        <dbReference type="ChEBI" id="CHEBI:49016"/>
        <dbReference type="ChEBI" id="CHEBI:57287"/>
        <dbReference type="ChEBI" id="CHEBI:82815"/>
        <dbReference type="ChEBI" id="CHEBI:456215"/>
        <dbReference type="EC" id="6.2.1.44"/>
    </reaction>
    <physiologicalReaction direction="left-to-right" evidence="9">
        <dbReference type="Rhea" id="RHEA:43053"/>
    </physiologicalReaction>
</comment>
<evidence type="ECO:0000256" key="6">
    <source>
        <dbReference type="ARBA" id="ARBA00022832"/>
    </source>
</evidence>
<evidence type="ECO:0000256" key="2">
    <source>
        <dbReference type="ARBA" id="ARBA00006432"/>
    </source>
</evidence>
<dbReference type="InterPro" id="IPR025110">
    <property type="entry name" value="AMP-bd_C"/>
</dbReference>
<accession>A0A1G8K6D6</accession>
<feature type="domain" description="AMP-binding enzyme C-terminal" evidence="13">
    <location>
        <begin position="454"/>
        <end position="528"/>
    </location>
</feature>
<evidence type="ECO:0000256" key="4">
    <source>
        <dbReference type="ARBA" id="ARBA00022598"/>
    </source>
</evidence>
<keyword evidence="8" id="KW-0443">Lipid metabolism</keyword>
<dbReference type="PROSITE" id="PS00455">
    <property type="entry name" value="AMP_BINDING"/>
    <property type="match status" value="1"/>
</dbReference>
<dbReference type="EC" id="6.2.1.44" evidence="10"/>
<evidence type="ECO:0000256" key="9">
    <source>
        <dbReference type="ARBA" id="ARBA00051915"/>
    </source>
</evidence>
<dbReference type="CDD" id="cd12118">
    <property type="entry name" value="ttLC_FACS_AEE21_like"/>
    <property type="match status" value="1"/>
</dbReference>
<gene>
    <name evidence="14" type="ORF">SAMN05421850_102418</name>
</gene>
<dbReference type="InterPro" id="IPR042099">
    <property type="entry name" value="ANL_N_sf"/>
</dbReference>
<feature type="domain" description="AMP-dependent synthetase/ligase" evidence="12">
    <location>
        <begin position="25"/>
        <end position="404"/>
    </location>
</feature>
<dbReference type="RefSeq" id="WP_090027871.1">
    <property type="nucleotide sequence ID" value="NZ_FNEB01000002.1"/>
</dbReference>
<comment type="similarity">
    <text evidence="2">Belongs to the ATP-dependent AMP-binding enzyme family.</text>
</comment>
<evidence type="ECO:0000259" key="12">
    <source>
        <dbReference type="Pfam" id="PF00501"/>
    </source>
</evidence>
<dbReference type="GO" id="GO:0046872">
    <property type="term" value="F:metal ion binding"/>
    <property type="evidence" value="ECO:0007669"/>
    <property type="project" value="UniProtKB-KW"/>
</dbReference>
<evidence type="ECO:0000256" key="3">
    <source>
        <dbReference type="ARBA" id="ARBA00011738"/>
    </source>
</evidence>
<dbReference type="Pfam" id="PF13193">
    <property type="entry name" value="AMP-binding_C"/>
    <property type="match status" value="1"/>
</dbReference>
<dbReference type="OrthoDB" id="9803968at2"/>
<evidence type="ECO:0000256" key="1">
    <source>
        <dbReference type="ARBA" id="ARBA00001946"/>
    </source>
</evidence>
<evidence type="ECO:0000256" key="10">
    <source>
        <dbReference type="ARBA" id="ARBA00066616"/>
    </source>
</evidence>
<dbReference type="InterPro" id="IPR045851">
    <property type="entry name" value="AMP-bd_C_sf"/>
</dbReference>
<evidence type="ECO:0000256" key="8">
    <source>
        <dbReference type="ARBA" id="ARBA00023098"/>
    </source>
</evidence>
<proteinExistence type="inferred from homology"/>
<dbReference type="NCBIfam" id="NF006020">
    <property type="entry name" value="PRK08162.1"/>
    <property type="match status" value="1"/>
</dbReference>
<evidence type="ECO:0000256" key="7">
    <source>
        <dbReference type="ARBA" id="ARBA00022842"/>
    </source>
</evidence>
<dbReference type="Proteomes" id="UP000199340">
    <property type="component" value="Unassembled WGS sequence"/>
</dbReference>
<dbReference type="Gene3D" id="3.30.300.30">
    <property type="match status" value="1"/>
</dbReference>
<evidence type="ECO:0000256" key="11">
    <source>
        <dbReference type="ARBA" id="ARBA00067668"/>
    </source>
</evidence>
<evidence type="ECO:0000313" key="14">
    <source>
        <dbReference type="EMBL" id="SDI38899.1"/>
    </source>
</evidence>
<comment type="subunit">
    <text evidence="3">Homodimer.</text>
</comment>
<dbReference type="InterPro" id="IPR000873">
    <property type="entry name" value="AMP-dep_synth/lig_dom"/>
</dbReference>
<dbReference type="Pfam" id="PF00501">
    <property type="entry name" value="AMP-binding"/>
    <property type="match status" value="1"/>
</dbReference>
<dbReference type="PANTHER" id="PTHR43859:SF4">
    <property type="entry name" value="BUTANOATE--COA LIGASE AAE1-RELATED"/>
    <property type="match status" value="1"/>
</dbReference>
<keyword evidence="5" id="KW-0479">Metal-binding</keyword>
<dbReference type="SUPFAM" id="SSF56801">
    <property type="entry name" value="Acetyl-CoA synthetase-like"/>
    <property type="match status" value="1"/>
</dbReference>
<keyword evidence="15" id="KW-1185">Reference proteome</keyword>
<dbReference type="AlphaFoldDB" id="A0A1G8K6D6"/>
<name>A0A1G8K6D6_9RHOB</name>